<dbReference type="AlphaFoldDB" id="A0A368QBH9"/>
<reference evidence="2" key="2">
    <citation type="submission" date="2015-07" db="EMBL/GenBank/DDBJ databases">
        <authorList>
            <person name="Noorani M."/>
        </authorList>
    </citation>
    <scope>NUCLEOTIDE SEQUENCE</scope>
    <source>
        <strain evidence="2">Yugu1</strain>
    </source>
</reference>
<gene>
    <name evidence="2" type="ORF">SETIT_3G029100v2</name>
</gene>
<protein>
    <submittedName>
        <fullName evidence="2">Uncharacterized protein</fullName>
    </submittedName>
</protein>
<name>A0A368QBH9_SETIT</name>
<proteinExistence type="predicted"/>
<reference evidence="2" key="1">
    <citation type="journal article" date="2012" name="Nat. Biotechnol.">
        <title>Reference genome sequence of the model plant Setaria.</title>
        <authorList>
            <person name="Bennetzen J.L."/>
            <person name="Schmutz J."/>
            <person name="Wang H."/>
            <person name="Percifield R."/>
            <person name="Hawkins J."/>
            <person name="Pontaroli A.C."/>
            <person name="Estep M."/>
            <person name="Feng L."/>
            <person name="Vaughn J.N."/>
            <person name="Grimwood J."/>
            <person name="Jenkins J."/>
            <person name="Barry K."/>
            <person name="Lindquist E."/>
            <person name="Hellsten U."/>
            <person name="Deshpande S."/>
            <person name="Wang X."/>
            <person name="Wu X."/>
            <person name="Mitros T."/>
            <person name="Triplett J."/>
            <person name="Yang X."/>
            <person name="Ye C.Y."/>
            <person name="Mauro-Herrera M."/>
            <person name="Wang L."/>
            <person name="Li P."/>
            <person name="Sharma M."/>
            <person name="Sharma R."/>
            <person name="Ronald P.C."/>
            <person name="Panaud O."/>
            <person name="Kellogg E.A."/>
            <person name="Brutnell T.P."/>
            <person name="Doust A.N."/>
            <person name="Tuskan G.A."/>
            <person name="Rokhsar D."/>
            <person name="Devos K.M."/>
        </authorList>
    </citation>
    <scope>NUCLEOTIDE SEQUENCE [LARGE SCALE GENOMIC DNA]</scope>
    <source>
        <strain evidence="2">Yugu1</strain>
    </source>
</reference>
<organism evidence="2">
    <name type="scientific">Setaria italica</name>
    <name type="common">Foxtail millet</name>
    <name type="synonym">Panicum italicum</name>
    <dbReference type="NCBI Taxonomy" id="4555"/>
    <lineage>
        <taxon>Eukaryota</taxon>
        <taxon>Viridiplantae</taxon>
        <taxon>Streptophyta</taxon>
        <taxon>Embryophyta</taxon>
        <taxon>Tracheophyta</taxon>
        <taxon>Spermatophyta</taxon>
        <taxon>Magnoliopsida</taxon>
        <taxon>Liliopsida</taxon>
        <taxon>Poales</taxon>
        <taxon>Poaceae</taxon>
        <taxon>PACMAD clade</taxon>
        <taxon>Panicoideae</taxon>
        <taxon>Panicodae</taxon>
        <taxon>Paniceae</taxon>
        <taxon>Cenchrinae</taxon>
        <taxon>Setaria</taxon>
    </lineage>
</organism>
<evidence type="ECO:0000313" key="2">
    <source>
        <dbReference type="EMBL" id="RCV15068.1"/>
    </source>
</evidence>
<evidence type="ECO:0000256" key="1">
    <source>
        <dbReference type="SAM" id="MobiDB-lite"/>
    </source>
</evidence>
<feature type="region of interest" description="Disordered" evidence="1">
    <location>
        <begin position="196"/>
        <end position="218"/>
    </location>
</feature>
<accession>A0A368QBH9</accession>
<sequence length="218" mass="23425">MENPLGVVTHQPLERTAAALVVRSSPERLKGHCSGALLGSSALRTPKCEPFLIPRIRPWLGRGNDMGSQVAQAPLCQPKSAPPIASHLVLAGMIKVNPGWDYLDDFAEISSRLSRSICSAAALEMERQFRVCRPANMLPLLNAGCNAVQRITEQRELAPRSLTMTRGWAWKLVSGGGIRQAWGLVSAGAAISLPGRSGHERLQSSAPPPRRNGSKGLV</sequence>
<dbReference type="EMBL" id="CM003530">
    <property type="protein sequence ID" value="RCV15068.1"/>
    <property type="molecule type" value="Genomic_DNA"/>
</dbReference>